<organism evidence="1 2">
    <name type="scientific">Cercopithifilaria johnstoni</name>
    <dbReference type="NCBI Taxonomy" id="2874296"/>
    <lineage>
        <taxon>Eukaryota</taxon>
        <taxon>Metazoa</taxon>
        <taxon>Ecdysozoa</taxon>
        <taxon>Nematoda</taxon>
        <taxon>Chromadorea</taxon>
        <taxon>Rhabditida</taxon>
        <taxon>Spirurina</taxon>
        <taxon>Spiruromorpha</taxon>
        <taxon>Filarioidea</taxon>
        <taxon>Onchocercidae</taxon>
        <taxon>Cercopithifilaria</taxon>
    </lineage>
</organism>
<dbReference type="AlphaFoldDB" id="A0A8J2MRZ6"/>
<reference evidence="1" key="1">
    <citation type="submission" date="2021-09" db="EMBL/GenBank/DDBJ databases">
        <authorList>
            <consortium name="Pathogen Informatics"/>
        </authorList>
    </citation>
    <scope>NUCLEOTIDE SEQUENCE</scope>
</reference>
<dbReference type="EMBL" id="CAKAEH010001592">
    <property type="protein sequence ID" value="CAG9537853.1"/>
    <property type="molecule type" value="Genomic_DNA"/>
</dbReference>
<evidence type="ECO:0000313" key="1">
    <source>
        <dbReference type="EMBL" id="CAG9537853.1"/>
    </source>
</evidence>
<evidence type="ECO:0000313" key="2">
    <source>
        <dbReference type="Proteomes" id="UP000746747"/>
    </source>
</evidence>
<dbReference type="Proteomes" id="UP000746747">
    <property type="component" value="Unassembled WGS sequence"/>
</dbReference>
<protein>
    <submittedName>
        <fullName evidence="1">Uncharacterized protein</fullName>
    </submittedName>
</protein>
<keyword evidence="2" id="KW-1185">Reference proteome</keyword>
<name>A0A8J2MRZ6_9BILA</name>
<proteinExistence type="predicted"/>
<comment type="caution">
    <text evidence="1">The sequence shown here is derived from an EMBL/GenBank/DDBJ whole genome shotgun (WGS) entry which is preliminary data.</text>
</comment>
<dbReference type="SUPFAM" id="SSF141739">
    <property type="entry name" value="MFPT repeat-like"/>
    <property type="match status" value="1"/>
</dbReference>
<gene>
    <name evidence="1" type="ORF">CJOHNSTONI_LOCUS7616</name>
</gene>
<sequence length="163" mass="19174">MQSEPLDSKICMLPYNTNTANHERVWNSGGIIKYSFRDIKYKGDHLALDFWYNWIKYKVASRNFKKELNCCDAVICSLSFGAIERKDCYTAIRLRVIKLKLVKYRFVFVTNVIDHPKLVVHVTSDEPISVMVIHGKPVQWRGLHRDRNILPDENSNQHVTTWY</sequence>
<accession>A0A8J2MRZ6</accession>